<protein>
    <submittedName>
        <fullName evidence="2">Uncharacterized protein</fullName>
    </submittedName>
</protein>
<keyword evidence="1" id="KW-0812">Transmembrane</keyword>
<evidence type="ECO:0000313" key="3">
    <source>
        <dbReference type="Proteomes" id="UP000800200"/>
    </source>
</evidence>
<dbReference type="EMBL" id="ML994655">
    <property type="protein sequence ID" value="KAF2180974.1"/>
    <property type="molecule type" value="Genomic_DNA"/>
</dbReference>
<feature type="transmembrane region" description="Helical" evidence="1">
    <location>
        <begin position="180"/>
        <end position="207"/>
    </location>
</feature>
<evidence type="ECO:0000256" key="1">
    <source>
        <dbReference type="SAM" id="Phobius"/>
    </source>
</evidence>
<keyword evidence="3" id="KW-1185">Reference proteome</keyword>
<dbReference type="OrthoDB" id="3903561at2759"/>
<organism evidence="2 3">
    <name type="scientific">Zopfia rhizophila CBS 207.26</name>
    <dbReference type="NCBI Taxonomy" id="1314779"/>
    <lineage>
        <taxon>Eukaryota</taxon>
        <taxon>Fungi</taxon>
        <taxon>Dikarya</taxon>
        <taxon>Ascomycota</taxon>
        <taxon>Pezizomycotina</taxon>
        <taxon>Dothideomycetes</taxon>
        <taxon>Dothideomycetes incertae sedis</taxon>
        <taxon>Zopfiaceae</taxon>
        <taxon>Zopfia</taxon>
    </lineage>
</organism>
<dbReference type="Proteomes" id="UP000800200">
    <property type="component" value="Unassembled WGS sequence"/>
</dbReference>
<feature type="transmembrane region" description="Helical" evidence="1">
    <location>
        <begin position="358"/>
        <end position="380"/>
    </location>
</feature>
<proteinExistence type="predicted"/>
<keyword evidence="1" id="KW-0472">Membrane</keyword>
<feature type="transmembrane region" description="Helical" evidence="1">
    <location>
        <begin position="31"/>
        <end position="51"/>
    </location>
</feature>
<keyword evidence="1" id="KW-1133">Transmembrane helix</keyword>
<evidence type="ECO:0000313" key="2">
    <source>
        <dbReference type="EMBL" id="KAF2180974.1"/>
    </source>
</evidence>
<sequence>MMHLPTASDPSKYERKLTLREKFSPFPWKPFLVISILPFALAPIIILATAAEEASVGYLSGRDCYPNGMWSQTPSATWRIMDRSYFFTPNLSFGSMSFTAVKVIDITWDLIVGRGGQLLLAWVNYRVFNEWLVYHMEMHLTSYKMYVAVAFETTSLSTLGVLGKEFLCFGERNWRRFFRWLAVLCMFLSTLYVLAFPTLMAAMTGYITTNEAYVEDYGEDLIELKKFQWVPYVIEDAHRIGFSKPLVAIHEDQSLRAAIMNYIETLVGTTDDHVISPGLTFQLDNKSSTWIFDSKTTNLGAPTLNITLAKKVYPNISPNFRQWLYSYEGRQGDLYTSRYILDHGSCKPSETYQWGFSYIFLFMVSIFNFIWSSIMVGMWLDTQRGSRMYKNGRRPGLLRSIMDVSGCIREELGSKVEDLEENELRESLRDSGGALVVPRQELKVKRTETGIGDEDVRRRGVFRRLTKGSTF</sequence>
<gene>
    <name evidence="2" type="ORF">K469DRAFT_671987</name>
</gene>
<name>A0A6A6DN55_9PEZI</name>
<accession>A0A6A6DN55</accession>
<dbReference type="AlphaFoldDB" id="A0A6A6DN55"/>
<reference evidence="2" key="1">
    <citation type="journal article" date="2020" name="Stud. Mycol.">
        <title>101 Dothideomycetes genomes: a test case for predicting lifestyles and emergence of pathogens.</title>
        <authorList>
            <person name="Haridas S."/>
            <person name="Albert R."/>
            <person name="Binder M."/>
            <person name="Bloem J."/>
            <person name="Labutti K."/>
            <person name="Salamov A."/>
            <person name="Andreopoulos B."/>
            <person name="Baker S."/>
            <person name="Barry K."/>
            <person name="Bills G."/>
            <person name="Bluhm B."/>
            <person name="Cannon C."/>
            <person name="Castanera R."/>
            <person name="Culley D."/>
            <person name="Daum C."/>
            <person name="Ezra D."/>
            <person name="Gonzalez J."/>
            <person name="Henrissat B."/>
            <person name="Kuo A."/>
            <person name="Liang C."/>
            <person name="Lipzen A."/>
            <person name="Lutzoni F."/>
            <person name="Magnuson J."/>
            <person name="Mondo S."/>
            <person name="Nolan M."/>
            <person name="Ohm R."/>
            <person name="Pangilinan J."/>
            <person name="Park H.-J."/>
            <person name="Ramirez L."/>
            <person name="Alfaro M."/>
            <person name="Sun H."/>
            <person name="Tritt A."/>
            <person name="Yoshinaga Y."/>
            <person name="Zwiers L.-H."/>
            <person name="Turgeon B."/>
            <person name="Goodwin S."/>
            <person name="Spatafora J."/>
            <person name="Crous P."/>
            <person name="Grigoriev I."/>
        </authorList>
    </citation>
    <scope>NUCLEOTIDE SEQUENCE</scope>
    <source>
        <strain evidence="2">CBS 207.26</strain>
    </source>
</reference>